<dbReference type="InterPro" id="IPR045851">
    <property type="entry name" value="AMP-bd_C_sf"/>
</dbReference>
<dbReference type="FunFam" id="3.30.559.10:FF:000012">
    <property type="entry name" value="Non-ribosomal peptide synthetase"/>
    <property type="match status" value="1"/>
</dbReference>
<comment type="similarity">
    <text evidence="2">Belongs to the ATP-dependent AMP-binding enzyme family.</text>
</comment>
<dbReference type="Gene3D" id="1.10.1200.10">
    <property type="entry name" value="ACP-like"/>
    <property type="match status" value="1"/>
</dbReference>
<dbReference type="FunFam" id="1.10.1200.10:FF:000005">
    <property type="entry name" value="Nonribosomal peptide synthetase 1"/>
    <property type="match status" value="1"/>
</dbReference>
<dbReference type="InterPro" id="IPR025110">
    <property type="entry name" value="AMP-bd_C"/>
</dbReference>
<dbReference type="InterPro" id="IPR020806">
    <property type="entry name" value="PKS_PP-bd"/>
</dbReference>
<evidence type="ECO:0000256" key="1">
    <source>
        <dbReference type="ARBA" id="ARBA00001957"/>
    </source>
</evidence>
<dbReference type="InterPro" id="IPR001242">
    <property type="entry name" value="Condensation_dom"/>
</dbReference>
<dbReference type="Gene3D" id="3.30.300.30">
    <property type="match status" value="1"/>
</dbReference>
<dbReference type="InterPro" id="IPR006162">
    <property type="entry name" value="Ppantetheine_attach_site"/>
</dbReference>
<dbReference type="GO" id="GO:0005829">
    <property type="term" value="C:cytosol"/>
    <property type="evidence" value="ECO:0007669"/>
    <property type="project" value="TreeGrafter"/>
</dbReference>
<dbReference type="GO" id="GO:0043041">
    <property type="term" value="P:amino acid activation for nonribosomal peptide biosynthetic process"/>
    <property type="evidence" value="ECO:0007669"/>
    <property type="project" value="TreeGrafter"/>
</dbReference>
<sequence>MLEYIGRIDHQVKIRGFRIELGEIEVAVSQYPAVRENVVIVREDTAGDKQLVAYVVARASEQLSIAELKTFLQQQLPTYMLPTHIVVLDSLPLTSNGKINRHALPVPGSVESQEQEAYVAPRTPIEQLIADIWCKVLHRPRVSLYDNFFEIGGHSLLATQLVARLRTALKIEITLNVLFDRPVIARLAQYVEGALREVHGTVLQPLVPVPAEEKTQLSFAQQRLWFLQQLEPESTAYTIPQVLRLHGTVDVRALEQSLREIVRRHEVLRTIFADQAGQPLPIVQDVAAFQVQHVDLTSDEARLLQHLQAEIQKPFDLEHELLFRSQIIRCGAQDYVLFVNVHHLAWDGWSTTVFLGELNTLYRAFHQDQASPLAELPVQYADFAVWQRNWLQGEVLDRQLAYWQQQLGSAATLELPTDFSRPAIQSYRGPASASSFRPSCKRNWNFSASAKA</sequence>
<accession>A0A5J4KYW9</accession>
<dbReference type="EMBL" id="BKZW01000004">
    <property type="protein sequence ID" value="GER91691.1"/>
    <property type="molecule type" value="Genomic_DNA"/>
</dbReference>
<dbReference type="Proteomes" id="UP000326912">
    <property type="component" value="Unassembled WGS sequence"/>
</dbReference>
<keyword evidence="4" id="KW-0597">Phosphoprotein</keyword>
<dbReference type="InterPro" id="IPR009081">
    <property type="entry name" value="PP-bd_ACP"/>
</dbReference>
<keyword evidence="7" id="KW-1185">Reference proteome</keyword>
<name>A0A5J4KYW9_9CHLR</name>
<comment type="caution">
    <text evidence="6">The sequence shown here is derived from an EMBL/GenBank/DDBJ whole genome shotgun (WGS) entry which is preliminary data.</text>
</comment>
<dbReference type="Pfam" id="PF13193">
    <property type="entry name" value="AMP-binding_C"/>
    <property type="match status" value="1"/>
</dbReference>
<dbReference type="GO" id="GO:0031177">
    <property type="term" value="F:phosphopantetheine binding"/>
    <property type="evidence" value="ECO:0007669"/>
    <property type="project" value="InterPro"/>
</dbReference>
<dbReference type="Gene3D" id="3.30.559.30">
    <property type="entry name" value="Nonribosomal peptide synthetase, condensation domain"/>
    <property type="match status" value="1"/>
</dbReference>
<dbReference type="PROSITE" id="PS50075">
    <property type="entry name" value="CARRIER"/>
    <property type="match status" value="1"/>
</dbReference>
<evidence type="ECO:0000256" key="3">
    <source>
        <dbReference type="ARBA" id="ARBA00022450"/>
    </source>
</evidence>
<dbReference type="SUPFAM" id="SSF47336">
    <property type="entry name" value="ACP-like"/>
    <property type="match status" value="1"/>
</dbReference>
<evidence type="ECO:0000256" key="2">
    <source>
        <dbReference type="ARBA" id="ARBA00006432"/>
    </source>
</evidence>
<organism evidence="6 7">
    <name type="scientific">Dictyobacter vulcani</name>
    <dbReference type="NCBI Taxonomy" id="2607529"/>
    <lineage>
        <taxon>Bacteria</taxon>
        <taxon>Bacillati</taxon>
        <taxon>Chloroflexota</taxon>
        <taxon>Ktedonobacteria</taxon>
        <taxon>Ktedonobacterales</taxon>
        <taxon>Dictyobacteraceae</taxon>
        <taxon>Dictyobacter</taxon>
    </lineage>
</organism>
<feature type="domain" description="Carrier" evidence="5">
    <location>
        <begin position="120"/>
        <end position="195"/>
    </location>
</feature>
<dbReference type="GO" id="GO:0003824">
    <property type="term" value="F:catalytic activity"/>
    <property type="evidence" value="ECO:0007669"/>
    <property type="project" value="InterPro"/>
</dbReference>
<dbReference type="PANTHER" id="PTHR45527">
    <property type="entry name" value="NONRIBOSOMAL PEPTIDE SYNTHETASE"/>
    <property type="match status" value="1"/>
</dbReference>
<reference evidence="6 7" key="1">
    <citation type="submission" date="2019-10" db="EMBL/GenBank/DDBJ databases">
        <title>Dictyobacter vulcani sp. nov., within the class Ktedonobacteria, isolated from soil of volcanic Mt. Zao.</title>
        <authorList>
            <person name="Zheng Y."/>
            <person name="Wang C.M."/>
            <person name="Sakai Y."/>
            <person name="Abe K."/>
            <person name="Yokota A."/>
            <person name="Yabe S."/>
        </authorList>
    </citation>
    <scope>NUCLEOTIDE SEQUENCE [LARGE SCALE GENOMIC DNA]</scope>
    <source>
        <strain evidence="6 7">W12</strain>
    </source>
</reference>
<gene>
    <name evidence="6" type="ORF">KDW_58530</name>
</gene>
<proteinExistence type="inferred from homology"/>
<comment type="cofactor">
    <cofactor evidence="1">
        <name>pantetheine 4'-phosphate</name>
        <dbReference type="ChEBI" id="CHEBI:47942"/>
    </cofactor>
</comment>
<dbReference type="Pfam" id="PF00550">
    <property type="entry name" value="PP-binding"/>
    <property type="match status" value="1"/>
</dbReference>
<dbReference type="GO" id="GO:0044550">
    <property type="term" value="P:secondary metabolite biosynthetic process"/>
    <property type="evidence" value="ECO:0007669"/>
    <property type="project" value="TreeGrafter"/>
</dbReference>
<dbReference type="FunFam" id="3.30.300.30:FF:000010">
    <property type="entry name" value="Enterobactin synthetase component F"/>
    <property type="match status" value="1"/>
</dbReference>
<dbReference type="PANTHER" id="PTHR45527:SF1">
    <property type="entry name" value="FATTY ACID SYNTHASE"/>
    <property type="match status" value="1"/>
</dbReference>
<dbReference type="Pfam" id="PF00668">
    <property type="entry name" value="Condensation"/>
    <property type="match status" value="1"/>
</dbReference>
<evidence type="ECO:0000313" key="6">
    <source>
        <dbReference type="EMBL" id="GER91691.1"/>
    </source>
</evidence>
<dbReference type="PROSITE" id="PS00012">
    <property type="entry name" value="PHOSPHOPANTETHEINE"/>
    <property type="match status" value="1"/>
</dbReference>
<evidence type="ECO:0000259" key="5">
    <source>
        <dbReference type="PROSITE" id="PS50075"/>
    </source>
</evidence>
<dbReference type="AlphaFoldDB" id="A0A5J4KYW9"/>
<dbReference type="GO" id="GO:0008610">
    <property type="term" value="P:lipid biosynthetic process"/>
    <property type="evidence" value="ECO:0007669"/>
    <property type="project" value="UniProtKB-ARBA"/>
</dbReference>
<dbReference type="InterPro" id="IPR036736">
    <property type="entry name" value="ACP-like_sf"/>
</dbReference>
<dbReference type="SUPFAM" id="SSF56801">
    <property type="entry name" value="Acetyl-CoA synthetase-like"/>
    <property type="match status" value="1"/>
</dbReference>
<dbReference type="SUPFAM" id="SSF52777">
    <property type="entry name" value="CoA-dependent acyltransferases"/>
    <property type="match status" value="1"/>
</dbReference>
<dbReference type="Gene3D" id="3.30.559.10">
    <property type="entry name" value="Chloramphenicol acetyltransferase-like domain"/>
    <property type="match status" value="1"/>
</dbReference>
<dbReference type="CDD" id="cd19531">
    <property type="entry name" value="LCL_NRPS-like"/>
    <property type="match status" value="1"/>
</dbReference>
<evidence type="ECO:0000256" key="4">
    <source>
        <dbReference type="ARBA" id="ARBA00022553"/>
    </source>
</evidence>
<dbReference type="InterPro" id="IPR023213">
    <property type="entry name" value="CAT-like_dom_sf"/>
</dbReference>
<dbReference type="SMART" id="SM00823">
    <property type="entry name" value="PKS_PP"/>
    <property type="match status" value="1"/>
</dbReference>
<keyword evidence="3" id="KW-0596">Phosphopantetheine</keyword>
<evidence type="ECO:0000313" key="7">
    <source>
        <dbReference type="Proteomes" id="UP000326912"/>
    </source>
</evidence>
<protein>
    <recommendedName>
        <fullName evidence="5">Carrier domain-containing protein</fullName>
    </recommendedName>
</protein>